<dbReference type="EMBL" id="CP002838">
    <property type="protein sequence ID" value="AEM38483.1"/>
    <property type="molecule type" value="Genomic_DNA"/>
</dbReference>
<dbReference type="GO" id="GO:0004640">
    <property type="term" value="F:phosphoribosylanthranilate isomerase activity"/>
    <property type="evidence" value="ECO:0007669"/>
    <property type="project" value="UniProtKB-UniRule"/>
</dbReference>
<dbReference type="InterPro" id="IPR001240">
    <property type="entry name" value="PRAI_dom"/>
</dbReference>
<accession>G0EH33</accession>
<keyword evidence="6 8" id="KW-0057">Aromatic amino acid biosynthesis</keyword>
<dbReference type="OrthoDB" id="15317at2157"/>
<gene>
    <name evidence="8" type="primary">trpF</name>
    <name evidence="10" type="ordered locus">Pyrfu_0614</name>
</gene>
<dbReference type="Proteomes" id="UP000001037">
    <property type="component" value="Chromosome"/>
</dbReference>
<dbReference type="GeneID" id="11139076"/>
<dbReference type="InterPro" id="IPR044643">
    <property type="entry name" value="TrpF_fam"/>
</dbReference>
<dbReference type="CDD" id="cd00405">
    <property type="entry name" value="PRAI"/>
    <property type="match status" value="1"/>
</dbReference>
<evidence type="ECO:0000259" key="9">
    <source>
        <dbReference type="Pfam" id="PF00697"/>
    </source>
</evidence>
<feature type="domain" description="N-(5'phosphoribosyl) anthranilate isomerase (PRAI)" evidence="9">
    <location>
        <begin position="4"/>
        <end position="211"/>
    </location>
</feature>
<keyword evidence="11" id="KW-1185">Reference proteome</keyword>
<organism evidence="10 11">
    <name type="scientific">Pyrolobus fumarii (strain DSM 11204 / 1A)</name>
    <dbReference type="NCBI Taxonomy" id="694429"/>
    <lineage>
        <taxon>Archaea</taxon>
        <taxon>Thermoproteota</taxon>
        <taxon>Thermoprotei</taxon>
        <taxon>Desulfurococcales</taxon>
        <taxon>Pyrodictiaceae</taxon>
        <taxon>Pyrolobus</taxon>
    </lineage>
</organism>
<dbReference type="SUPFAM" id="SSF51366">
    <property type="entry name" value="Ribulose-phoshate binding barrel"/>
    <property type="match status" value="1"/>
</dbReference>
<dbReference type="GO" id="GO:0000162">
    <property type="term" value="P:L-tryptophan biosynthetic process"/>
    <property type="evidence" value="ECO:0007669"/>
    <property type="project" value="UniProtKB-UniRule"/>
</dbReference>
<dbReference type="RefSeq" id="WP_014026160.1">
    <property type="nucleotide sequence ID" value="NC_015931.1"/>
</dbReference>
<evidence type="ECO:0000256" key="1">
    <source>
        <dbReference type="ARBA" id="ARBA00001164"/>
    </source>
</evidence>
<name>G0EH33_PYRF1</name>
<dbReference type="Gene3D" id="3.20.20.70">
    <property type="entry name" value="Aldolase class I"/>
    <property type="match status" value="1"/>
</dbReference>
<evidence type="ECO:0000256" key="7">
    <source>
        <dbReference type="ARBA" id="ARBA00023235"/>
    </source>
</evidence>
<comment type="pathway">
    <text evidence="2 8">Amino-acid biosynthesis; L-tryptophan biosynthesis; L-tryptophan from chorismate: step 3/5.</text>
</comment>
<keyword evidence="7 8" id="KW-0413">Isomerase</keyword>
<dbReference type="eggNOG" id="arCOG01983">
    <property type="taxonomic scope" value="Archaea"/>
</dbReference>
<evidence type="ECO:0000256" key="3">
    <source>
        <dbReference type="ARBA" id="ARBA00007571"/>
    </source>
</evidence>
<evidence type="ECO:0000256" key="6">
    <source>
        <dbReference type="ARBA" id="ARBA00023141"/>
    </source>
</evidence>
<comment type="similarity">
    <text evidence="3 8">Belongs to the TrpF family.</text>
</comment>
<evidence type="ECO:0000256" key="5">
    <source>
        <dbReference type="ARBA" id="ARBA00022822"/>
    </source>
</evidence>
<keyword evidence="4 8" id="KW-0028">Amino-acid biosynthesis</keyword>
<evidence type="ECO:0000256" key="4">
    <source>
        <dbReference type="ARBA" id="ARBA00022605"/>
    </source>
</evidence>
<dbReference type="PANTHER" id="PTHR42894:SF1">
    <property type="entry name" value="N-(5'-PHOSPHORIBOSYL)ANTHRANILATE ISOMERASE"/>
    <property type="match status" value="1"/>
</dbReference>
<keyword evidence="5 8" id="KW-0822">Tryptophan biosynthesis</keyword>
<protein>
    <recommendedName>
        <fullName evidence="8">N-(5'-phosphoribosyl)anthranilate isomerase</fullName>
        <shortName evidence="8">PRAI</shortName>
        <ecNumber evidence="8">5.3.1.24</ecNumber>
    </recommendedName>
</protein>
<reference evidence="10 11" key="1">
    <citation type="journal article" date="2011" name="Stand. Genomic Sci.">
        <title>Complete genome sequence of the hyperthermophilic chemolithoautotroph Pyrolobus fumarii type strain (1A).</title>
        <authorList>
            <person name="Anderson I."/>
            <person name="Goker M."/>
            <person name="Nolan M."/>
            <person name="Lucas S."/>
            <person name="Hammon N."/>
            <person name="Deshpande S."/>
            <person name="Cheng J.F."/>
            <person name="Tapia R."/>
            <person name="Han C."/>
            <person name="Goodwin L."/>
            <person name="Pitluck S."/>
            <person name="Huntemann M."/>
            <person name="Liolios K."/>
            <person name="Ivanova N."/>
            <person name="Pagani I."/>
            <person name="Mavromatis K."/>
            <person name="Ovchinikova G."/>
            <person name="Pati A."/>
            <person name="Chen A."/>
            <person name="Palaniappan K."/>
            <person name="Land M."/>
            <person name="Hauser L."/>
            <person name="Brambilla E.M."/>
            <person name="Huber H."/>
            <person name="Yasawong M."/>
            <person name="Rohde M."/>
            <person name="Spring S."/>
            <person name="Abt B."/>
            <person name="Sikorski J."/>
            <person name="Wirth R."/>
            <person name="Detter J.C."/>
            <person name="Woyke T."/>
            <person name="Bristow J."/>
            <person name="Eisen J.A."/>
            <person name="Markowitz V."/>
            <person name="Hugenholtz P."/>
            <person name="Kyrpides N.C."/>
            <person name="Klenk H.P."/>
            <person name="Lapidus A."/>
        </authorList>
    </citation>
    <scope>NUCLEOTIDE SEQUENCE [LARGE SCALE GENOMIC DNA]</scope>
    <source>
        <strain evidence="11">DSM 11204 / 1A</strain>
    </source>
</reference>
<dbReference type="EC" id="5.3.1.24" evidence="8"/>
<dbReference type="InterPro" id="IPR011060">
    <property type="entry name" value="RibuloseP-bd_barrel"/>
</dbReference>
<evidence type="ECO:0000256" key="8">
    <source>
        <dbReference type="HAMAP-Rule" id="MF_00135"/>
    </source>
</evidence>
<evidence type="ECO:0000256" key="2">
    <source>
        <dbReference type="ARBA" id="ARBA00004664"/>
    </source>
</evidence>
<sequence>MAKVKVCGITRVEDVEMLDGLVDYLGFITGLRVSPRVLDPKMAADLASTVSRSTPVLVAYGLEPDEVVELAGKLGVFRVVQYHWFGKPRELASLARMLGDIGVRLAPVLFHGVGGWAPLHPLFYSRVSEAAEYTLIDAPKSSPARYDGGLRIPVEAVEEAARLVKRLGVAGGVNSDNVCLVARHAWLIDVSSGVEEKPGVKSKAAVEKLLEKLKECTG</sequence>
<dbReference type="PANTHER" id="PTHR42894">
    <property type="entry name" value="N-(5'-PHOSPHORIBOSYL)ANTHRANILATE ISOMERASE"/>
    <property type="match status" value="1"/>
</dbReference>
<dbReference type="HAMAP" id="MF_00135">
    <property type="entry name" value="PRAI"/>
    <property type="match status" value="1"/>
</dbReference>
<proteinExistence type="inferred from homology"/>
<dbReference type="STRING" id="694429.Pyrfu_0614"/>
<dbReference type="InParanoid" id="G0EH33"/>
<comment type="catalytic activity">
    <reaction evidence="1 8">
        <text>N-(5-phospho-beta-D-ribosyl)anthranilate = 1-(2-carboxyphenylamino)-1-deoxy-D-ribulose 5-phosphate</text>
        <dbReference type="Rhea" id="RHEA:21540"/>
        <dbReference type="ChEBI" id="CHEBI:18277"/>
        <dbReference type="ChEBI" id="CHEBI:58613"/>
        <dbReference type="EC" id="5.3.1.24"/>
    </reaction>
</comment>
<dbReference type="AlphaFoldDB" id="G0EH33"/>
<dbReference type="Pfam" id="PF00697">
    <property type="entry name" value="PRAI"/>
    <property type="match status" value="1"/>
</dbReference>
<dbReference type="UniPathway" id="UPA00035">
    <property type="reaction ID" value="UER00042"/>
</dbReference>
<dbReference type="HOGENOM" id="CLU_076364_3_0_2"/>
<dbReference type="InterPro" id="IPR013785">
    <property type="entry name" value="Aldolase_TIM"/>
</dbReference>
<dbReference type="KEGG" id="pfm:Pyrfu_0614"/>
<evidence type="ECO:0000313" key="11">
    <source>
        <dbReference type="Proteomes" id="UP000001037"/>
    </source>
</evidence>
<evidence type="ECO:0000313" key="10">
    <source>
        <dbReference type="EMBL" id="AEM38483.1"/>
    </source>
</evidence>